<dbReference type="GO" id="GO:0002020">
    <property type="term" value="F:protease binding"/>
    <property type="evidence" value="ECO:0007669"/>
    <property type="project" value="Ensembl"/>
</dbReference>
<dbReference type="OMA" id="RSGLHAQ"/>
<evidence type="ECO:0000313" key="10">
    <source>
        <dbReference type="Ensembl" id="ENSRFEP00010024952.1"/>
    </source>
</evidence>
<dbReference type="FunFam" id="3.30.497.10:FF:000098">
    <property type="entry name" value="Serpin family B member 13"/>
    <property type="match status" value="1"/>
</dbReference>
<dbReference type="GO" id="GO:0004869">
    <property type="term" value="F:cysteine-type endopeptidase inhibitor activity"/>
    <property type="evidence" value="ECO:0007669"/>
    <property type="project" value="Ensembl"/>
</dbReference>
<evidence type="ECO:0000256" key="2">
    <source>
        <dbReference type="ARBA" id="ARBA00006426"/>
    </source>
</evidence>
<dbReference type="Gene3D" id="3.30.497.10">
    <property type="entry name" value="Antithrombin, subunit I, domain 2"/>
    <property type="match status" value="1"/>
</dbReference>
<reference evidence="10 11" key="1">
    <citation type="journal article" date="2015" name="Annu Rev Anim Biosci">
        <title>The Genome 10K Project: a way forward.</title>
        <authorList>
            <person name="Koepfli K.P."/>
            <person name="Paten B."/>
            <person name="O'Brien S.J."/>
            <person name="Koepfli K.P."/>
            <person name="Paten B."/>
            <person name="Antunes A."/>
            <person name="Belov K."/>
            <person name="Bustamante C."/>
            <person name="Castoe T.A."/>
            <person name="Clawson H."/>
            <person name="Crawford A.J."/>
            <person name="Diekhans M."/>
            <person name="Distel D."/>
            <person name="Durbin R."/>
            <person name="Earl D."/>
            <person name="Fujita M.K."/>
            <person name="Gamble T."/>
            <person name="Georges A."/>
            <person name="Gemmell N."/>
            <person name="Gilbert M.T."/>
            <person name="Graves J.M."/>
            <person name="Green R.E."/>
            <person name="Hickey G."/>
            <person name="Jarvis E.D."/>
            <person name="Johnson W."/>
            <person name="Komissarov A."/>
            <person name="Korf I."/>
            <person name="Kuhn R."/>
            <person name="Larkin D.M."/>
            <person name="Lewin H."/>
            <person name="Lopez J.V."/>
            <person name="Ma J."/>
            <person name="Marques-Bonet T."/>
            <person name="Miller W."/>
            <person name="Murphy R."/>
            <person name="Pevzner P."/>
            <person name="Shapiro B."/>
            <person name="Steiner C."/>
            <person name="Tamazian G."/>
            <person name="Venkatesh B."/>
            <person name="Wang J."/>
            <person name="Wayne R."/>
            <person name="Wiley E."/>
            <person name="Yang H."/>
            <person name="Zhang G."/>
            <person name="Haussler D."/>
            <person name="Ryder O."/>
            <person name="O'Brien S.J."/>
        </authorList>
    </citation>
    <scope>NUCLEOTIDE SEQUENCE</scope>
</reference>
<dbReference type="AlphaFoldDB" id="A0A671FGZ2"/>
<dbReference type="InterPro" id="IPR023796">
    <property type="entry name" value="Serpin_dom"/>
</dbReference>
<dbReference type="PANTHER" id="PTHR11461:SF161">
    <property type="entry name" value="SERPIN B13"/>
    <property type="match status" value="1"/>
</dbReference>
<keyword evidence="11" id="KW-1185">Reference proteome</keyword>
<dbReference type="Pfam" id="PF00079">
    <property type="entry name" value="Serpin"/>
    <property type="match status" value="1"/>
</dbReference>
<evidence type="ECO:0000256" key="4">
    <source>
        <dbReference type="ARBA" id="ARBA00022690"/>
    </source>
</evidence>
<reference evidence="9 12" key="4">
    <citation type="journal article" date="2020" name="Nature">
        <title>Six reference-quality genomes reveal evolution of bat adaptations.</title>
        <authorList>
            <person name="Jebb D."/>
            <person name="Huang Z."/>
            <person name="Pippel M."/>
            <person name="Hughes G.M."/>
            <person name="Lavrichenko K."/>
            <person name="Devanna P."/>
            <person name="Winkler S."/>
            <person name="Jermiin L.S."/>
            <person name="Skirmuntt E.C."/>
            <person name="Katzourakis A."/>
            <person name="Burkitt-Gray L."/>
            <person name="Ray D.A."/>
            <person name="Sullivan K.A.M."/>
            <person name="Roscito J.G."/>
            <person name="Kirilenko B.M."/>
            <person name="Davalos L.M."/>
            <person name="Corthals A.P."/>
            <person name="Power M.L."/>
            <person name="Jones G."/>
            <person name="Ransome R.D."/>
            <person name="Dechmann D.K.N."/>
            <person name="Locatelli A.G."/>
            <person name="Puechmaille S.J."/>
            <person name="Fedrigo O."/>
            <person name="Jarvis E.D."/>
            <person name="Hiller M."/>
            <person name="Vernes S.C."/>
            <person name="Myers E.W."/>
            <person name="Teeling E.C."/>
        </authorList>
    </citation>
    <scope>NUCLEOTIDE SEQUENCE [LARGE SCALE GENOMIC DNA]</scope>
    <source>
        <strain evidence="9">MRhiFer1</strain>
        <tissue evidence="9">Lung</tissue>
    </source>
</reference>
<reference evidence="10" key="5">
    <citation type="submission" date="2025-05" db="UniProtKB">
        <authorList>
            <consortium name="Ensembl"/>
        </authorList>
    </citation>
    <scope>IDENTIFICATION</scope>
</reference>
<dbReference type="SUPFAM" id="SSF56574">
    <property type="entry name" value="Serpins"/>
    <property type="match status" value="1"/>
</dbReference>
<dbReference type="GO" id="GO:1902173">
    <property type="term" value="P:negative regulation of keratinocyte apoptotic process"/>
    <property type="evidence" value="ECO:0007669"/>
    <property type="project" value="Ensembl"/>
</dbReference>
<dbReference type="FunFam" id="2.30.39.10:FF:000001">
    <property type="entry name" value="Serpin family B member 2"/>
    <property type="match status" value="1"/>
</dbReference>
<dbReference type="GeneTree" id="ENSGT00940000162214"/>
<dbReference type="FunFam" id="2.10.310.10:FF:000001">
    <property type="entry name" value="Serpin family A member 1"/>
    <property type="match status" value="1"/>
</dbReference>
<dbReference type="CDD" id="cd19572">
    <property type="entry name" value="serpinB13_headpin"/>
    <property type="match status" value="1"/>
</dbReference>
<comment type="similarity">
    <text evidence="2">Belongs to the serpin family. Ov-serpin subfamily.</text>
</comment>
<dbReference type="InterPro" id="IPR000215">
    <property type="entry name" value="Serpin_fam"/>
</dbReference>
<dbReference type="InterPro" id="IPR042178">
    <property type="entry name" value="Serpin_sf_1"/>
</dbReference>
<dbReference type="InterPro" id="IPR036186">
    <property type="entry name" value="Serpin_sf"/>
</dbReference>
<proteinExistence type="inferred from homology"/>
<comment type="function">
    <text evidence="6">May play a role in the proliferation or differentiation of keratinocytes.</text>
</comment>
<evidence type="ECO:0000256" key="3">
    <source>
        <dbReference type="ARBA" id="ARBA00022490"/>
    </source>
</evidence>
<dbReference type="Gene3D" id="2.30.39.10">
    <property type="entry name" value="Alpha-1-antitrypsin, domain 1"/>
    <property type="match status" value="1"/>
</dbReference>
<dbReference type="Ensembl" id="ENSRFET00010027119.1">
    <property type="protein sequence ID" value="ENSRFEP00010024952.1"/>
    <property type="gene ID" value="ENSRFEG00010016562.1"/>
</dbReference>
<accession>A0A671FGZ2</accession>
<dbReference type="Proteomes" id="UP000472240">
    <property type="component" value="Chromosome 19"/>
</dbReference>
<reference evidence="10 11" key="2">
    <citation type="journal article" date="2018" name="Annu Rev Anim Biosci">
        <title>Bat Biology, Genomes, and the Bat1K Project: To Generate Chromosome-Level Genomes for All Living Bat Species.</title>
        <authorList>
            <person name="Teeling E.C."/>
            <person name="Vernes S.C."/>
            <person name="Davalos L.M."/>
            <person name="Ray D.A."/>
            <person name="Gilbert M.T.P."/>
            <person name="Myers E."/>
        </authorList>
    </citation>
    <scope>NUCLEOTIDE SEQUENCE</scope>
</reference>
<organism evidence="10 11">
    <name type="scientific">Rhinolophus ferrumequinum</name>
    <name type="common">Greater horseshoe bat</name>
    <dbReference type="NCBI Taxonomy" id="59479"/>
    <lineage>
        <taxon>Eukaryota</taxon>
        <taxon>Metazoa</taxon>
        <taxon>Chordata</taxon>
        <taxon>Craniata</taxon>
        <taxon>Vertebrata</taxon>
        <taxon>Euteleostomi</taxon>
        <taxon>Mammalia</taxon>
        <taxon>Eutheria</taxon>
        <taxon>Laurasiatheria</taxon>
        <taxon>Chiroptera</taxon>
        <taxon>Yinpterochiroptera</taxon>
        <taxon>Rhinolophoidea</taxon>
        <taxon>Rhinolophidae</taxon>
        <taxon>Rhinolophinae</taxon>
        <taxon>Rhinolophus</taxon>
    </lineage>
</organism>
<dbReference type="PANTHER" id="PTHR11461">
    <property type="entry name" value="SERINE PROTEASE INHIBITOR, SERPIN"/>
    <property type="match status" value="1"/>
</dbReference>
<keyword evidence="3" id="KW-0963">Cytoplasm</keyword>
<protein>
    <recommendedName>
        <fullName evidence="7">Serpin B13</fullName>
    </recommendedName>
</protein>
<dbReference type="GO" id="GO:0004867">
    <property type="term" value="F:serine-type endopeptidase inhibitor activity"/>
    <property type="evidence" value="ECO:0007669"/>
    <property type="project" value="UniProtKB-KW"/>
</dbReference>
<evidence type="ECO:0000256" key="1">
    <source>
        <dbReference type="ARBA" id="ARBA00004496"/>
    </source>
</evidence>
<evidence type="ECO:0000259" key="8">
    <source>
        <dbReference type="SMART" id="SM00093"/>
    </source>
</evidence>
<evidence type="ECO:0000313" key="11">
    <source>
        <dbReference type="Proteomes" id="UP000472240"/>
    </source>
</evidence>
<dbReference type="GO" id="GO:0016607">
    <property type="term" value="C:nuclear speck"/>
    <property type="evidence" value="ECO:0007669"/>
    <property type="project" value="Ensembl"/>
</dbReference>
<evidence type="ECO:0000256" key="5">
    <source>
        <dbReference type="ARBA" id="ARBA00022900"/>
    </source>
</evidence>
<dbReference type="InterPro" id="IPR042185">
    <property type="entry name" value="Serpin_sf_2"/>
</dbReference>
<name>A0A671FGZ2_RHIFE</name>
<comment type="subcellular location">
    <subcellularLocation>
        <location evidence="1">Cytoplasm</location>
    </subcellularLocation>
</comment>
<dbReference type="GO" id="GO:0005615">
    <property type="term" value="C:extracellular space"/>
    <property type="evidence" value="ECO:0007669"/>
    <property type="project" value="InterPro"/>
</dbReference>
<dbReference type="EMBL" id="JACAGC010000018">
    <property type="protein sequence ID" value="KAF6302952.1"/>
    <property type="molecule type" value="Genomic_DNA"/>
</dbReference>
<evidence type="ECO:0000313" key="12">
    <source>
        <dbReference type="Proteomes" id="UP000585614"/>
    </source>
</evidence>
<dbReference type="InterPro" id="IPR023795">
    <property type="entry name" value="Serpin_CS"/>
</dbReference>
<sequence>MNSLGTATAQFGFDLFQELNKTKEGNIFFSPVSITTAIGMLFLGARGATAARLQEVLFSEKERESSRITAEGNEIEEKTEEIHHQFQTFLSEISKPTNNYELKIANRLFGEKTYLFLQKYLDYVEKYYHASLEPVDFVNAADESRKKINSWVESQTHETIKDLFPDVSLSSSTKLVLVNIMYFKGQWDREFKKENTKEEEFWLNKSTRKSVQMMTQHHSFSFTSLKDLQAKILEIPYKNNDLSMFVLLPDDIEGLEKIIDKITPEKLIEWTNPGHMEERTVNLRLPRLEVEDSYDLEAALAAVGLADAFSEYTADYSGMCSRSGMHAQKFLHRSFVVVTEEGTEAAAATGLGFAVTSGAGYETFHCNHPFLFFIRHNESSSILFFGRFSSP</sequence>
<evidence type="ECO:0000256" key="6">
    <source>
        <dbReference type="ARBA" id="ARBA00055143"/>
    </source>
</evidence>
<keyword evidence="5" id="KW-0722">Serine protease inhibitor</keyword>
<reference evidence="10 11" key="3">
    <citation type="submission" date="2018-12" db="EMBL/GenBank/DDBJ databases">
        <title>G10K-VGP greater horseshoe bat female genome, primary haplotype.</title>
        <authorList>
            <person name="Teeling E."/>
            <person name="Myers G."/>
            <person name="Vernes S."/>
            <person name="Pippel M."/>
            <person name="Winkler S."/>
            <person name="Fedrigo O."/>
            <person name="Rhie A."/>
            <person name="Koren S."/>
            <person name="Phillippy A."/>
            <person name="Lewin H."/>
            <person name="Damas J."/>
            <person name="Howe K."/>
            <person name="Mountcastle J."/>
            <person name="Jarvis E.D."/>
        </authorList>
    </citation>
    <scope>NUCLEOTIDE SEQUENCE [LARGE SCALE GENOMIC DNA]</scope>
</reference>
<dbReference type="GO" id="GO:0005829">
    <property type="term" value="C:cytosol"/>
    <property type="evidence" value="ECO:0007669"/>
    <property type="project" value="Ensembl"/>
</dbReference>
<dbReference type="SMART" id="SM00093">
    <property type="entry name" value="SERPIN"/>
    <property type="match status" value="1"/>
</dbReference>
<keyword evidence="4" id="KW-0646">Protease inhibitor</keyword>
<feature type="domain" description="Serpin" evidence="8">
    <location>
        <begin position="13"/>
        <end position="391"/>
    </location>
</feature>
<dbReference type="PROSITE" id="PS00284">
    <property type="entry name" value="SERPIN"/>
    <property type="match status" value="1"/>
</dbReference>
<evidence type="ECO:0000313" key="9">
    <source>
        <dbReference type="EMBL" id="KAF6302952.1"/>
    </source>
</evidence>
<dbReference type="Proteomes" id="UP000585614">
    <property type="component" value="Unassembled WGS sequence"/>
</dbReference>
<evidence type="ECO:0000256" key="7">
    <source>
        <dbReference type="ARBA" id="ARBA00070942"/>
    </source>
</evidence>
<gene>
    <name evidence="10" type="primary">SERPINB13</name>
    <name evidence="9" type="ORF">mRhiFer1_008691</name>
</gene>